<sequence>MTTCIILHNMKTDNQRDSNAQIRDVVEASTLRTKTVLDENLWFKQLLTRQKKKIKDKTAHFELPNAL</sequence>
<gene>
    <name evidence="1" type="ORF">EJD97_012688</name>
</gene>
<name>A0A6N2AHA5_SOLCI</name>
<evidence type="ECO:0000313" key="1">
    <source>
        <dbReference type="EMBL" id="TMW81020.1"/>
    </source>
</evidence>
<organism evidence="1">
    <name type="scientific">Solanum chilense</name>
    <name type="common">Tomato</name>
    <name type="synonym">Lycopersicon chilense</name>
    <dbReference type="NCBI Taxonomy" id="4083"/>
    <lineage>
        <taxon>Eukaryota</taxon>
        <taxon>Viridiplantae</taxon>
        <taxon>Streptophyta</taxon>
        <taxon>Embryophyta</taxon>
        <taxon>Tracheophyta</taxon>
        <taxon>Spermatophyta</taxon>
        <taxon>Magnoliopsida</taxon>
        <taxon>eudicotyledons</taxon>
        <taxon>Gunneridae</taxon>
        <taxon>Pentapetalae</taxon>
        <taxon>asterids</taxon>
        <taxon>lamiids</taxon>
        <taxon>Solanales</taxon>
        <taxon>Solanaceae</taxon>
        <taxon>Solanoideae</taxon>
        <taxon>Solaneae</taxon>
        <taxon>Solanum</taxon>
        <taxon>Solanum subgen. Lycopersicon</taxon>
    </lineage>
</organism>
<accession>A0A6N2AHA5</accession>
<proteinExistence type="predicted"/>
<protein>
    <submittedName>
        <fullName evidence="1">Uncharacterized protein</fullName>
    </submittedName>
</protein>
<dbReference type="AlphaFoldDB" id="A0A6N2AHA5"/>
<comment type="caution">
    <text evidence="1">The sequence shown here is derived from an EMBL/GenBank/DDBJ whole genome shotgun (WGS) entry which is preliminary data.</text>
</comment>
<reference evidence="1" key="1">
    <citation type="submission" date="2019-05" db="EMBL/GenBank/DDBJ databases">
        <title>The de novo reference genome and transcriptome assemblies of the wild tomato species Solanum chilense.</title>
        <authorList>
            <person name="Stam R."/>
            <person name="Nosenko T."/>
            <person name="Hoerger A.C."/>
            <person name="Stephan W."/>
            <person name="Seidel M.A."/>
            <person name="Kuhn J.M.M."/>
            <person name="Haberer G."/>
            <person name="Tellier A."/>
        </authorList>
    </citation>
    <scope>NUCLEOTIDE SEQUENCE</scope>
    <source>
        <tissue evidence="1">Mature leaves</tissue>
    </source>
</reference>
<dbReference type="EMBL" id="RXGB01032452">
    <property type="protein sequence ID" value="TMW81020.1"/>
    <property type="molecule type" value="Genomic_DNA"/>
</dbReference>